<name>A0ABR1BAP9_POLSC</name>
<comment type="caution">
    <text evidence="2">The sequence shown here is derived from an EMBL/GenBank/DDBJ whole genome shotgun (WGS) entry which is preliminary data.</text>
</comment>
<evidence type="ECO:0000313" key="3">
    <source>
        <dbReference type="Proteomes" id="UP001359485"/>
    </source>
</evidence>
<dbReference type="EMBL" id="JAWJWF010000001">
    <property type="protein sequence ID" value="KAK6640526.1"/>
    <property type="molecule type" value="Genomic_DNA"/>
</dbReference>
<dbReference type="Proteomes" id="UP001359485">
    <property type="component" value="Unassembled WGS sequence"/>
</dbReference>
<proteinExistence type="predicted"/>
<protein>
    <submittedName>
        <fullName evidence="2">Uncharacterized protein</fullName>
    </submittedName>
</protein>
<feature type="region of interest" description="Disordered" evidence="1">
    <location>
        <begin position="12"/>
        <end position="47"/>
    </location>
</feature>
<keyword evidence="3" id="KW-1185">Reference proteome</keyword>
<gene>
    <name evidence="2" type="ORF">RUM44_012221</name>
</gene>
<evidence type="ECO:0000313" key="2">
    <source>
        <dbReference type="EMBL" id="KAK6640526.1"/>
    </source>
</evidence>
<sequence>MLRCEILKPKKTIGCSDDGTQEKEEHDEEAEEKKSNTTNKKTRTESYETTADIKNLITVGETFITESILRSANFFTDENLFFSGGQSVGHGGMRNGGLLDQYRESQDVALWETSSIKTMTETISLGRKYSHG</sequence>
<accession>A0ABR1BAP9</accession>
<evidence type="ECO:0000256" key="1">
    <source>
        <dbReference type="SAM" id="MobiDB-lite"/>
    </source>
</evidence>
<reference evidence="2 3" key="1">
    <citation type="submission" date="2023-09" db="EMBL/GenBank/DDBJ databases">
        <title>Genomes of two closely related lineages of the louse Polyplax serrata with different host specificities.</title>
        <authorList>
            <person name="Martinu J."/>
            <person name="Tarabai H."/>
            <person name="Stefka J."/>
            <person name="Hypsa V."/>
        </authorList>
    </citation>
    <scope>NUCLEOTIDE SEQUENCE [LARGE SCALE GENOMIC DNA]</scope>
    <source>
        <strain evidence="2">98ZLc_SE</strain>
    </source>
</reference>
<organism evidence="2 3">
    <name type="scientific">Polyplax serrata</name>
    <name type="common">Common mouse louse</name>
    <dbReference type="NCBI Taxonomy" id="468196"/>
    <lineage>
        <taxon>Eukaryota</taxon>
        <taxon>Metazoa</taxon>
        <taxon>Ecdysozoa</taxon>
        <taxon>Arthropoda</taxon>
        <taxon>Hexapoda</taxon>
        <taxon>Insecta</taxon>
        <taxon>Pterygota</taxon>
        <taxon>Neoptera</taxon>
        <taxon>Paraneoptera</taxon>
        <taxon>Psocodea</taxon>
        <taxon>Troctomorpha</taxon>
        <taxon>Phthiraptera</taxon>
        <taxon>Anoplura</taxon>
        <taxon>Polyplacidae</taxon>
        <taxon>Polyplax</taxon>
    </lineage>
</organism>